<reference evidence="1 2" key="1">
    <citation type="submission" date="2024-09" db="EMBL/GenBank/DDBJ databases">
        <authorList>
            <person name="Sun Q."/>
            <person name="Mori K."/>
        </authorList>
    </citation>
    <scope>NUCLEOTIDE SEQUENCE [LARGE SCALE GENOMIC DNA]</scope>
    <source>
        <strain evidence="1 2">TBRC 5777</strain>
    </source>
</reference>
<accession>A0ABV6JR91</accession>
<proteinExistence type="predicted"/>
<dbReference type="EMBL" id="JBHLUN010000005">
    <property type="protein sequence ID" value="MFC0407990.1"/>
    <property type="molecule type" value="Genomic_DNA"/>
</dbReference>
<protein>
    <submittedName>
        <fullName evidence="1">Uncharacterized protein</fullName>
    </submittedName>
</protein>
<dbReference type="Proteomes" id="UP001589865">
    <property type="component" value="Unassembled WGS sequence"/>
</dbReference>
<keyword evidence="2" id="KW-1185">Reference proteome</keyword>
<sequence>MLGAFPAFLAVGQAATVPAWTTLVSSRTLSTLLSFTRDTQGEGYDATGALIDVGAGLPRFGQLNGLLIEESRTNGIRNPRCEGATAGTPGVAPTNWKLGTAHGLAIAIVGTGYEDGIPFVDLKVSGTATQAGSSVNWAPEVAGIITAASGEVWTTSGYLSVVAGSLSGISAVNLQIGQHAASTVTYLTTSITPGTGKLRDSRHVYTTTFNKSDMTSTKPLIYLNYSSGAVINVTFRYGAPQVEKGATPTAPILPVASSPQASVRNLDKAFWSRSGGFGTAGTIVVQAVLPQLATGTGSQGVWQLDNGTDSPRFALRSGSGGALVAGLDNGSATSLSLGTVAANTAFRAAFSWDSTGYSAALSGAAAKTVSTGTFTPGRLLLGQGSTSGTQVLNGQVQLLRHHPLRMTDADLASLSVVS</sequence>
<dbReference type="RefSeq" id="WP_377043725.1">
    <property type="nucleotide sequence ID" value="NZ_JBHLUN010000005.1"/>
</dbReference>
<evidence type="ECO:0000313" key="1">
    <source>
        <dbReference type="EMBL" id="MFC0407990.1"/>
    </source>
</evidence>
<name>A0ABV6JR91_9PROT</name>
<gene>
    <name evidence="1" type="ORF">ACFFGY_06985</name>
</gene>
<organism evidence="1 2">
    <name type="scientific">Roseomonas elaeocarpi</name>
    <dbReference type="NCBI Taxonomy" id="907779"/>
    <lineage>
        <taxon>Bacteria</taxon>
        <taxon>Pseudomonadati</taxon>
        <taxon>Pseudomonadota</taxon>
        <taxon>Alphaproteobacteria</taxon>
        <taxon>Acetobacterales</taxon>
        <taxon>Roseomonadaceae</taxon>
        <taxon>Roseomonas</taxon>
    </lineage>
</organism>
<comment type="caution">
    <text evidence="1">The sequence shown here is derived from an EMBL/GenBank/DDBJ whole genome shotgun (WGS) entry which is preliminary data.</text>
</comment>
<evidence type="ECO:0000313" key="2">
    <source>
        <dbReference type="Proteomes" id="UP001589865"/>
    </source>
</evidence>